<feature type="transmembrane region" description="Helical" evidence="1">
    <location>
        <begin position="44"/>
        <end position="62"/>
    </location>
</feature>
<dbReference type="HOGENOM" id="CLU_2287628_0_0_7"/>
<accession>C5F1X2</accession>
<gene>
    <name evidence="2" type="primary">traL</name>
    <name evidence="2" type="ORF">HPMG_01723</name>
</gene>
<organism evidence="2 3">
    <name type="scientific">Helicobacter pullorum MIT 98-5489</name>
    <dbReference type="NCBI Taxonomy" id="537972"/>
    <lineage>
        <taxon>Bacteria</taxon>
        <taxon>Pseudomonadati</taxon>
        <taxon>Campylobacterota</taxon>
        <taxon>Epsilonproteobacteria</taxon>
        <taxon>Campylobacterales</taxon>
        <taxon>Helicobacteraceae</taxon>
        <taxon>Helicobacter</taxon>
    </lineage>
</organism>
<dbReference type="GO" id="GO:0019867">
    <property type="term" value="C:outer membrane"/>
    <property type="evidence" value="ECO:0007669"/>
    <property type="project" value="InterPro"/>
</dbReference>
<dbReference type="Pfam" id="PF07178">
    <property type="entry name" value="TraL"/>
    <property type="match status" value="1"/>
</dbReference>
<dbReference type="RefSeq" id="WP_005023101.1">
    <property type="nucleotide sequence ID" value="NZ_DS990446.1"/>
</dbReference>
<dbReference type="AlphaFoldDB" id="C5F1X2"/>
<evidence type="ECO:0000313" key="2">
    <source>
        <dbReference type="EMBL" id="EEQ64266.1"/>
    </source>
</evidence>
<dbReference type="EMBL" id="DS990446">
    <property type="protein sequence ID" value="EEQ64266.1"/>
    <property type="molecule type" value="Genomic_DNA"/>
</dbReference>
<evidence type="ECO:0000313" key="3">
    <source>
        <dbReference type="Proteomes" id="UP000003953"/>
    </source>
</evidence>
<sequence length="99" mass="11560">MGQSGRTFINKYIDKKMMVCNWEMDIAMLYVVALYIALVAPFEGLSRVVFSIACFYSVFYFSKIRNARIKGFFTHIVYMIGFLKPKSYPPSYMRYFLGG</sequence>
<keyword evidence="1" id="KW-0472">Membrane</keyword>
<protein>
    <submittedName>
        <fullName evidence="2">Type IV conjugative transfer system protein TraL</fullName>
    </submittedName>
</protein>
<dbReference type="InterPro" id="IPR009838">
    <property type="entry name" value="T4SS_TraL"/>
</dbReference>
<dbReference type="Proteomes" id="UP000003953">
    <property type="component" value="Unassembled WGS sequence"/>
</dbReference>
<keyword evidence="1" id="KW-1133">Transmembrane helix</keyword>
<evidence type="ECO:0000256" key="1">
    <source>
        <dbReference type="SAM" id="Phobius"/>
    </source>
</evidence>
<feature type="transmembrane region" description="Helical" evidence="1">
    <location>
        <begin position="20"/>
        <end position="38"/>
    </location>
</feature>
<name>C5F1X2_9HELI</name>
<proteinExistence type="predicted"/>
<keyword evidence="3" id="KW-1185">Reference proteome</keyword>
<keyword evidence="1" id="KW-0812">Transmembrane</keyword>
<reference evidence="3" key="1">
    <citation type="journal article" date="2014" name="Genome Announc.">
        <title>Draft genome sequences of six enterohepatic helicobacter species isolated from humans and one from rhesus macaques.</title>
        <authorList>
            <person name="Shen Z."/>
            <person name="Sheh A."/>
            <person name="Young S.K."/>
            <person name="Abouelliel A."/>
            <person name="Ward D.V."/>
            <person name="Earl A.M."/>
            <person name="Fox J.G."/>
        </authorList>
    </citation>
    <scope>NUCLEOTIDE SEQUENCE [LARGE SCALE GENOMIC DNA]</scope>
    <source>
        <strain evidence="3">MIT 98-5489</strain>
    </source>
</reference>